<evidence type="ECO:0000256" key="1">
    <source>
        <dbReference type="SAM" id="SignalP"/>
    </source>
</evidence>
<feature type="chain" id="PRO_5042818757" description="Carbohydrate-binding domain-containing protein" evidence="1">
    <location>
        <begin position="19"/>
        <end position="161"/>
    </location>
</feature>
<keyword evidence="1" id="KW-0732">Signal</keyword>
<organism evidence="2 3">
    <name type="scientific">Dawidia soli</name>
    <dbReference type="NCBI Taxonomy" id="2782352"/>
    <lineage>
        <taxon>Bacteria</taxon>
        <taxon>Pseudomonadati</taxon>
        <taxon>Bacteroidota</taxon>
        <taxon>Cytophagia</taxon>
        <taxon>Cytophagales</taxon>
        <taxon>Chryseotaleaceae</taxon>
        <taxon>Dawidia</taxon>
    </lineage>
</organism>
<feature type="signal peptide" evidence="1">
    <location>
        <begin position="1"/>
        <end position="18"/>
    </location>
</feature>
<dbReference type="Proteomes" id="UP001319180">
    <property type="component" value="Unassembled WGS sequence"/>
</dbReference>
<gene>
    <name evidence="2" type="ORF">KK078_23095</name>
</gene>
<evidence type="ECO:0000313" key="3">
    <source>
        <dbReference type="Proteomes" id="UP001319180"/>
    </source>
</evidence>
<name>A0AAP2DD39_9BACT</name>
<evidence type="ECO:0008006" key="4">
    <source>
        <dbReference type="Google" id="ProtNLM"/>
    </source>
</evidence>
<accession>A0AAP2DD39</accession>
<evidence type="ECO:0000313" key="2">
    <source>
        <dbReference type="EMBL" id="MBT1689469.1"/>
    </source>
</evidence>
<dbReference type="RefSeq" id="WP_254092691.1">
    <property type="nucleotide sequence ID" value="NZ_JAHESC010000042.1"/>
</dbReference>
<keyword evidence="3" id="KW-1185">Reference proteome</keyword>
<sequence>MKTFIFSILLVTSCRAFAQTPIDLKTLIGKPREVAEQQLTAWNIPVTPSTDDTGLWVGYDEGIQIKFKKDIITTIWIEFTDRRSGAFPFVVDAVVTPNVDIRNVVKVLGNPSETEEGFTIGDKTSGWVKWITKAYQLHCQVSDSEIYMVTLMEPDWYPGKD</sequence>
<proteinExistence type="predicted"/>
<protein>
    <recommendedName>
        <fullName evidence="4">Carbohydrate-binding domain-containing protein</fullName>
    </recommendedName>
</protein>
<dbReference type="AlphaFoldDB" id="A0AAP2DD39"/>
<reference evidence="2 3" key="1">
    <citation type="submission" date="2021-05" db="EMBL/GenBank/DDBJ databases">
        <title>A Polyphasic approach of four new species of the genus Ohtaekwangia: Ohtaekwangia histidinii sp. nov., Ohtaekwangia cretensis sp. nov., Ohtaekwangia indiensis sp. nov., Ohtaekwangia reichenbachii sp. nov. from diverse environment.</title>
        <authorList>
            <person name="Octaviana S."/>
        </authorList>
    </citation>
    <scope>NUCLEOTIDE SEQUENCE [LARGE SCALE GENOMIC DNA]</scope>
    <source>
        <strain evidence="2 3">PWU37</strain>
    </source>
</reference>
<comment type="caution">
    <text evidence="2">The sequence shown here is derived from an EMBL/GenBank/DDBJ whole genome shotgun (WGS) entry which is preliminary data.</text>
</comment>
<dbReference type="EMBL" id="JAHESC010000042">
    <property type="protein sequence ID" value="MBT1689469.1"/>
    <property type="molecule type" value="Genomic_DNA"/>
</dbReference>